<evidence type="ECO:0000256" key="2">
    <source>
        <dbReference type="ARBA" id="ARBA00007613"/>
    </source>
</evidence>
<dbReference type="Proteomes" id="UP000184233">
    <property type="component" value="Unassembled WGS sequence"/>
</dbReference>
<dbReference type="AlphaFoldDB" id="A0A1M3KXI0"/>
<gene>
    <name evidence="9" type="ORF">BGO89_11505</name>
</gene>
<evidence type="ECO:0000256" key="8">
    <source>
        <dbReference type="SAM" id="Coils"/>
    </source>
</evidence>
<name>A0A1M3KXI0_9BACT</name>
<accession>A0A1M3KXI0</accession>
<evidence type="ECO:0008006" key="11">
    <source>
        <dbReference type="Google" id="ProtNLM"/>
    </source>
</evidence>
<dbReference type="PANTHER" id="PTHR30026:SF20">
    <property type="entry name" value="OUTER MEMBRANE PROTEIN TOLC"/>
    <property type="match status" value="1"/>
</dbReference>
<evidence type="ECO:0000256" key="3">
    <source>
        <dbReference type="ARBA" id="ARBA00022448"/>
    </source>
</evidence>
<dbReference type="STRING" id="1895771.BGO89_11505"/>
<evidence type="ECO:0000313" key="9">
    <source>
        <dbReference type="EMBL" id="OJX57122.1"/>
    </source>
</evidence>
<dbReference type="PANTHER" id="PTHR30026">
    <property type="entry name" value="OUTER MEMBRANE PROTEIN TOLC"/>
    <property type="match status" value="1"/>
</dbReference>
<evidence type="ECO:0000256" key="7">
    <source>
        <dbReference type="ARBA" id="ARBA00023237"/>
    </source>
</evidence>
<sequence length="450" mass="49843">MLWGQLRDANAQESSILSAYIDEALHANDAVRQREQLLVKAHAAEAEAEGMLYPRADVLASYLRAGGGRTIDMPIGDLLNPAYAALNQLTNSNRFPTLQNMSVQLNPDNFYDAKVRISAPLLNMDVRYNRSIKERLADVASFDVNVVKRELVKDVKTAYFRWMQSQDAVGILQSALVLLDENIRVTRSLLNNGAGNRTALVRATNEAEKIRSELISAEETKANAAAAFNVLLNRPLDAAIVADTMLARTTMQTAEDSGRSIAGDATAAVERREETSALSSSVQALDEARGLAGSHWIPKLSGFVDLGSQGFDFRFGNKTRYYMAGLSFEWNLFSAFSNSQKVRQTEADRAALISQQGVVKNQLALQYYATARSLASARARLASSLSQTDASKRFYDDMQLLYREGKAIYIELLDAQNEFMTARLRESLARMDVFIRTAELERASASYPLH</sequence>
<feature type="coiled-coil region" evidence="8">
    <location>
        <begin position="200"/>
        <end position="227"/>
    </location>
</feature>
<comment type="similarity">
    <text evidence="2">Belongs to the outer membrane factor (OMF) (TC 1.B.17) family.</text>
</comment>
<reference evidence="9 10" key="1">
    <citation type="submission" date="2016-09" db="EMBL/GenBank/DDBJ databases">
        <title>Genome-resolved meta-omics ties microbial dynamics to process performance in biotechnology for thiocyanate degradation.</title>
        <authorList>
            <person name="Kantor R.S."/>
            <person name="Huddy R.J."/>
            <person name="Iyer R."/>
            <person name="Thomas B.C."/>
            <person name="Brown C.T."/>
            <person name="Anantharaman K."/>
            <person name="Tringe S."/>
            <person name="Hettich R.L."/>
            <person name="Harrison S.T."/>
            <person name="Banfield J.F."/>
        </authorList>
    </citation>
    <scope>NUCLEOTIDE SEQUENCE [LARGE SCALE GENOMIC DNA]</scope>
    <source>
        <strain evidence="9">59-99</strain>
    </source>
</reference>
<dbReference type="SUPFAM" id="SSF56954">
    <property type="entry name" value="Outer membrane efflux proteins (OEP)"/>
    <property type="match status" value="1"/>
</dbReference>
<organism evidence="9 10">
    <name type="scientific">Candidatus Kapaibacterium thiocyanatum</name>
    <dbReference type="NCBI Taxonomy" id="1895771"/>
    <lineage>
        <taxon>Bacteria</taxon>
        <taxon>Pseudomonadati</taxon>
        <taxon>Candidatus Kapaibacteriota</taxon>
        <taxon>Candidatus Kapaibacteriia</taxon>
        <taxon>Candidatus Kapaibacteriales</taxon>
        <taxon>Candidatus Kapaibacteriaceae</taxon>
        <taxon>Candidatus Kapaibacterium</taxon>
    </lineage>
</organism>
<dbReference type="InterPro" id="IPR051906">
    <property type="entry name" value="TolC-like"/>
</dbReference>
<keyword evidence="3" id="KW-0813">Transport</keyword>
<dbReference type="Gene3D" id="1.20.1600.10">
    <property type="entry name" value="Outer membrane efflux proteins (OEP)"/>
    <property type="match status" value="1"/>
</dbReference>
<comment type="caution">
    <text evidence="9">The sequence shown here is derived from an EMBL/GenBank/DDBJ whole genome shotgun (WGS) entry which is preliminary data.</text>
</comment>
<dbReference type="GO" id="GO:0015288">
    <property type="term" value="F:porin activity"/>
    <property type="evidence" value="ECO:0007669"/>
    <property type="project" value="TreeGrafter"/>
</dbReference>
<evidence type="ECO:0000313" key="10">
    <source>
        <dbReference type="Proteomes" id="UP000184233"/>
    </source>
</evidence>
<dbReference type="GO" id="GO:0015562">
    <property type="term" value="F:efflux transmembrane transporter activity"/>
    <property type="evidence" value="ECO:0007669"/>
    <property type="project" value="InterPro"/>
</dbReference>
<keyword evidence="8" id="KW-0175">Coiled coil</keyword>
<dbReference type="InterPro" id="IPR003423">
    <property type="entry name" value="OMP_efflux"/>
</dbReference>
<evidence type="ECO:0000256" key="5">
    <source>
        <dbReference type="ARBA" id="ARBA00022692"/>
    </source>
</evidence>
<protein>
    <recommendedName>
        <fullName evidence="11">Transporter</fullName>
    </recommendedName>
</protein>
<comment type="subcellular location">
    <subcellularLocation>
        <location evidence="1">Cell outer membrane</location>
    </subcellularLocation>
</comment>
<dbReference type="EMBL" id="MKVH01000024">
    <property type="protein sequence ID" value="OJX57122.1"/>
    <property type="molecule type" value="Genomic_DNA"/>
</dbReference>
<evidence type="ECO:0000256" key="6">
    <source>
        <dbReference type="ARBA" id="ARBA00023136"/>
    </source>
</evidence>
<keyword evidence="7" id="KW-0998">Cell outer membrane</keyword>
<keyword evidence="6" id="KW-0472">Membrane</keyword>
<keyword evidence="5" id="KW-0812">Transmembrane</keyword>
<dbReference type="GO" id="GO:0009279">
    <property type="term" value="C:cell outer membrane"/>
    <property type="evidence" value="ECO:0007669"/>
    <property type="project" value="UniProtKB-SubCell"/>
</dbReference>
<proteinExistence type="inferred from homology"/>
<evidence type="ECO:0000256" key="4">
    <source>
        <dbReference type="ARBA" id="ARBA00022452"/>
    </source>
</evidence>
<evidence type="ECO:0000256" key="1">
    <source>
        <dbReference type="ARBA" id="ARBA00004442"/>
    </source>
</evidence>
<dbReference type="Pfam" id="PF02321">
    <property type="entry name" value="OEP"/>
    <property type="match status" value="2"/>
</dbReference>
<dbReference type="GO" id="GO:1990281">
    <property type="term" value="C:efflux pump complex"/>
    <property type="evidence" value="ECO:0007669"/>
    <property type="project" value="TreeGrafter"/>
</dbReference>
<keyword evidence="4" id="KW-1134">Transmembrane beta strand</keyword>